<dbReference type="PANTHER" id="PTHR46140">
    <property type="entry name" value="VACUOLAR TRANSPORTER CHAPERONE 1-RELATED"/>
    <property type="match status" value="1"/>
</dbReference>
<evidence type="ECO:0000256" key="4">
    <source>
        <dbReference type="ARBA" id="ARBA00022989"/>
    </source>
</evidence>
<feature type="region of interest" description="Disordered" evidence="6">
    <location>
        <begin position="817"/>
        <end position="858"/>
    </location>
</feature>
<evidence type="ECO:0000256" key="7">
    <source>
        <dbReference type="SAM" id="Phobius"/>
    </source>
</evidence>
<feature type="compositionally biased region" description="Basic and acidic residues" evidence="6">
    <location>
        <begin position="505"/>
        <end position="517"/>
    </location>
</feature>
<feature type="region of interest" description="Disordered" evidence="6">
    <location>
        <begin position="878"/>
        <end position="936"/>
    </location>
</feature>
<dbReference type="InterPro" id="IPR018966">
    <property type="entry name" value="VTC_domain"/>
</dbReference>
<evidence type="ECO:0000259" key="8">
    <source>
        <dbReference type="PROSITE" id="PS51382"/>
    </source>
</evidence>
<dbReference type="InterPro" id="IPR051572">
    <property type="entry name" value="VTC_Complex_Subunit"/>
</dbReference>
<comment type="subcellular location">
    <subcellularLocation>
        <location evidence="1">Vacuole membrane</location>
        <topology evidence="1">Multi-pass membrane protein</topology>
    </subcellularLocation>
</comment>
<feature type="region of interest" description="Disordered" evidence="6">
    <location>
        <begin position="300"/>
        <end position="355"/>
    </location>
</feature>
<evidence type="ECO:0000256" key="5">
    <source>
        <dbReference type="ARBA" id="ARBA00023136"/>
    </source>
</evidence>
<keyword evidence="3 7" id="KW-0812">Transmembrane</keyword>
<keyword evidence="5 7" id="KW-0472">Membrane</keyword>
<dbReference type="GO" id="GO:0006799">
    <property type="term" value="P:polyphosphate biosynthetic process"/>
    <property type="evidence" value="ECO:0007669"/>
    <property type="project" value="UniProtKB-ARBA"/>
</dbReference>
<feature type="domain" description="SPX" evidence="8">
    <location>
        <begin position="75"/>
        <end position="222"/>
    </location>
</feature>
<dbReference type="Pfam" id="PF09359">
    <property type="entry name" value="VTC"/>
    <property type="match status" value="2"/>
</dbReference>
<dbReference type="Gene3D" id="3.20.100.30">
    <property type="entry name" value="VTC, catalytic tunnel domain"/>
    <property type="match status" value="1"/>
</dbReference>
<organism evidence="9 10">
    <name type="scientific">Phascolomyces articulosus</name>
    <dbReference type="NCBI Taxonomy" id="60185"/>
    <lineage>
        <taxon>Eukaryota</taxon>
        <taxon>Fungi</taxon>
        <taxon>Fungi incertae sedis</taxon>
        <taxon>Mucoromycota</taxon>
        <taxon>Mucoromycotina</taxon>
        <taxon>Mucoromycetes</taxon>
        <taxon>Mucorales</taxon>
        <taxon>Lichtheimiaceae</taxon>
        <taxon>Phascolomyces</taxon>
    </lineage>
</organism>
<feature type="region of interest" description="Disordered" evidence="6">
    <location>
        <begin position="434"/>
        <end position="461"/>
    </location>
</feature>
<keyword evidence="4 7" id="KW-1133">Transmembrane helix</keyword>
<proteinExistence type="predicted"/>
<keyword evidence="2" id="KW-0926">Vacuole</keyword>
<feature type="transmembrane region" description="Helical" evidence="7">
    <location>
        <begin position="1022"/>
        <end position="1044"/>
    </location>
</feature>
<name>A0AAD5JWM0_9FUNG</name>
<gene>
    <name evidence="9" type="ORF">BDA99DRAFT_609897</name>
</gene>
<protein>
    <submittedName>
        <fullName evidence="9">VTC domain-containing protein</fullName>
    </submittedName>
</protein>
<dbReference type="Proteomes" id="UP001209540">
    <property type="component" value="Unassembled WGS sequence"/>
</dbReference>
<dbReference type="GO" id="GO:0005774">
    <property type="term" value="C:vacuolar membrane"/>
    <property type="evidence" value="ECO:0007669"/>
    <property type="project" value="UniProtKB-SubCell"/>
</dbReference>
<feature type="compositionally biased region" description="Low complexity" evidence="6">
    <location>
        <begin position="915"/>
        <end position="936"/>
    </location>
</feature>
<keyword evidence="10" id="KW-1185">Reference proteome</keyword>
<feature type="compositionally biased region" description="Low complexity" evidence="6">
    <location>
        <begin position="300"/>
        <end position="321"/>
    </location>
</feature>
<evidence type="ECO:0000256" key="6">
    <source>
        <dbReference type="SAM" id="MobiDB-lite"/>
    </source>
</evidence>
<dbReference type="InterPro" id="IPR042267">
    <property type="entry name" value="VTC_sf"/>
</dbReference>
<dbReference type="PANTHER" id="PTHR46140:SF1">
    <property type="entry name" value="VACUOLAR TRANSPORTER CHAPERONE COMPLEX SUBUNIT 4-RELATED"/>
    <property type="match status" value="1"/>
</dbReference>
<dbReference type="PROSITE" id="PS51382">
    <property type="entry name" value="SPX"/>
    <property type="match status" value="1"/>
</dbReference>
<evidence type="ECO:0000256" key="2">
    <source>
        <dbReference type="ARBA" id="ARBA00022554"/>
    </source>
</evidence>
<dbReference type="EMBL" id="JAIXMP010000052">
    <property type="protein sequence ID" value="KAI9245367.1"/>
    <property type="molecule type" value="Genomic_DNA"/>
</dbReference>
<evidence type="ECO:0000313" key="10">
    <source>
        <dbReference type="Proteomes" id="UP001209540"/>
    </source>
</evidence>
<feature type="compositionally biased region" description="Polar residues" evidence="6">
    <location>
        <begin position="835"/>
        <end position="846"/>
    </location>
</feature>
<evidence type="ECO:0000313" key="9">
    <source>
        <dbReference type="EMBL" id="KAI9245367.1"/>
    </source>
</evidence>
<feature type="region of interest" description="Disordered" evidence="6">
    <location>
        <begin position="654"/>
        <end position="691"/>
    </location>
</feature>
<feature type="compositionally biased region" description="Acidic residues" evidence="6">
    <location>
        <begin position="436"/>
        <end position="450"/>
    </location>
</feature>
<evidence type="ECO:0000256" key="3">
    <source>
        <dbReference type="ARBA" id="ARBA00022692"/>
    </source>
</evidence>
<reference evidence="9" key="2">
    <citation type="submission" date="2023-02" db="EMBL/GenBank/DDBJ databases">
        <authorList>
            <consortium name="DOE Joint Genome Institute"/>
            <person name="Mondo S.J."/>
            <person name="Chang Y."/>
            <person name="Wang Y."/>
            <person name="Ahrendt S."/>
            <person name="Andreopoulos W."/>
            <person name="Barry K."/>
            <person name="Beard J."/>
            <person name="Benny G.L."/>
            <person name="Blankenship S."/>
            <person name="Bonito G."/>
            <person name="Cuomo C."/>
            <person name="Desiro A."/>
            <person name="Gervers K.A."/>
            <person name="Hundley H."/>
            <person name="Kuo A."/>
            <person name="LaButti K."/>
            <person name="Lang B.F."/>
            <person name="Lipzen A."/>
            <person name="O'Donnell K."/>
            <person name="Pangilinan J."/>
            <person name="Reynolds N."/>
            <person name="Sandor L."/>
            <person name="Smith M.W."/>
            <person name="Tsang A."/>
            <person name="Grigoriev I.V."/>
            <person name="Stajich J.E."/>
            <person name="Spatafora J.W."/>
        </authorList>
    </citation>
    <scope>NUCLEOTIDE SEQUENCE</scope>
    <source>
        <strain evidence="9">RSA 2281</strain>
    </source>
</reference>
<dbReference type="InterPro" id="IPR004331">
    <property type="entry name" value="SPX_dom"/>
</dbReference>
<dbReference type="AlphaFoldDB" id="A0AAD5JWM0"/>
<evidence type="ECO:0000256" key="1">
    <source>
        <dbReference type="ARBA" id="ARBA00004128"/>
    </source>
</evidence>
<feature type="compositionally biased region" description="Low complexity" evidence="6">
    <location>
        <begin position="817"/>
        <end position="834"/>
    </location>
</feature>
<reference evidence="9" key="1">
    <citation type="journal article" date="2022" name="IScience">
        <title>Evolution of zygomycete secretomes and the origins of terrestrial fungal ecologies.</title>
        <authorList>
            <person name="Chang Y."/>
            <person name="Wang Y."/>
            <person name="Mondo S."/>
            <person name="Ahrendt S."/>
            <person name="Andreopoulos W."/>
            <person name="Barry K."/>
            <person name="Beard J."/>
            <person name="Benny G.L."/>
            <person name="Blankenship S."/>
            <person name="Bonito G."/>
            <person name="Cuomo C."/>
            <person name="Desiro A."/>
            <person name="Gervers K.A."/>
            <person name="Hundley H."/>
            <person name="Kuo A."/>
            <person name="LaButti K."/>
            <person name="Lang B.F."/>
            <person name="Lipzen A."/>
            <person name="O'Donnell K."/>
            <person name="Pangilinan J."/>
            <person name="Reynolds N."/>
            <person name="Sandor L."/>
            <person name="Smith M.E."/>
            <person name="Tsang A."/>
            <person name="Grigoriev I.V."/>
            <person name="Stajich J.E."/>
            <person name="Spatafora J.W."/>
        </authorList>
    </citation>
    <scope>NUCLEOTIDE SEQUENCE</scope>
    <source>
        <strain evidence="9">RSA 2281</strain>
    </source>
</reference>
<accession>A0AAD5JWM0</accession>
<feature type="region of interest" description="Disordered" evidence="6">
    <location>
        <begin position="496"/>
        <end position="517"/>
    </location>
</feature>
<sequence>MATAHTPYKLVLHDRPLDTLFNQLPSVFVPSHVTTLGQLSDIAQAYYNLNYIVNKDNSSNNSNNSRPSLVSYHENVGSRSYQQQQLQWRFFYMDIEKLDQELEKMTQQQQYHSSKNTWIEQQQYHRSFLRVLESELIKVYDFYHLKLGEIQRRITYCNSNDPSFMKKAPHKRLIHLESEMKSLPWEIQHLVHFVKTNYRALFMMVYKYDHHLSSSSSRQGKQKTTVLQNQLFRLVASKSFCEPTHLFALISSLSQLYKSTRTNQLRPRASIESWSPTHVDDGDEELRQVPNYTSIYVTNTTTNATTRTAPPRLTTTLLPSTALPPSPATTSDGEEDTSSSASDSENDTDSLNSYSENDHHEMFSIQQFWVHPDNLTEVLLYITKYMDLDSGSTSFPPAQIDTASQRCVQQNTQSTITTLHLDTPDLETYNNRIVSQEEDHDDDDDDDDDDTGKTNKTNHRQREFKSLRMRWYEEDQRDPTVSKPVIAMEEKVYRPSHVHLSSRRRNLEKSPCRTPDGKNKVDPFDKHHYQQQLQQQQYRHGNKEYTRHRLWLKSKNMDPWLSGNWSLKHLLNKPYCLHHRHSIVEQCNNECNDSLLREQIIQLEKYARLKQIQPVLKTMLRRTVFSDHETQLVISIDTEIAIIRHTHGQTDVNRNEDDYRCYNSSSSEGDDYFDHRPPPPKSRISTNEPYPYSSVSSDDMVRFPYAVIKISCPALSHQHYPWLSDLLASPLLEPVNDFSTYAHGVSVLMPEKAQQLPRWLSKMELDISRKGKRGQLLKQQLRSITLERSTSSFDENNLLKLPPTPWSTTSAIYSPTSTNSSSSCISSNNHLSGSTRATTPSSTKGKSVSEEDLSSSAALTAATTSTEIIADERQPLLQNQQHQRPSVGSYCSFDHPSSSRSDPAQCRDCMFRRQSSSLHHTSNSNSRSSSSGSLFSQYNKNTTAVEDEDNKEHTKAFNRWISELIRTLWPTLGDVTTVGYKNSGRHEHEPILPTHSNADILSKDETNSSKTLMMDKENRPNALKMTLICIGSAAAAAFLFYYILSTL</sequence>
<comment type="caution">
    <text evidence="9">The sequence shown here is derived from an EMBL/GenBank/DDBJ whole genome shotgun (WGS) entry which is preliminary data.</text>
</comment>